<proteinExistence type="inferred from homology"/>
<feature type="transmembrane region" description="Helical" evidence="7">
    <location>
        <begin position="102"/>
        <end position="123"/>
    </location>
</feature>
<feature type="transmembrane region" description="Helical" evidence="7">
    <location>
        <begin position="129"/>
        <end position="150"/>
    </location>
</feature>
<keyword evidence="2 7" id="KW-0813">Transport</keyword>
<feature type="transmembrane region" description="Helical" evidence="7">
    <location>
        <begin position="183"/>
        <end position="208"/>
    </location>
</feature>
<dbReference type="PROSITE" id="PS50928">
    <property type="entry name" value="ABC_TM1"/>
    <property type="match status" value="1"/>
</dbReference>
<keyword evidence="4 7" id="KW-0812">Transmembrane</keyword>
<name>A0A9D2LZY6_9FIRM</name>
<dbReference type="GO" id="GO:0055085">
    <property type="term" value="P:transmembrane transport"/>
    <property type="evidence" value="ECO:0007669"/>
    <property type="project" value="InterPro"/>
</dbReference>
<reference evidence="9" key="1">
    <citation type="journal article" date="2021" name="PeerJ">
        <title>Extensive microbial diversity within the chicken gut microbiome revealed by metagenomics and culture.</title>
        <authorList>
            <person name="Gilroy R."/>
            <person name="Ravi A."/>
            <person name="Getino M."/>
            <person name="Pursley I."/>
            <person name="Horton D.L."/>
            <person name="Alikhan N.F."/>
            <person name="Baker D."/>
            <person name="Gharbi K."/>
            <person name="Hall N."/>
            <person name="Watson M."/>
            <person name="Adriaenssens E.M."/>
            <person name="Foster-Nyarko E."/>
            <person name="Jarju S."/>
            <person name="Secka A."/>
            <person name="Antonio M."/>
            <person name="Oren A."/>
            <person name="Chaudhuri R.R."/>
            <person name="La Ragione R."/>
            <person name="Hildebrand F."/>
            <person name="Pallen M.J."/>
        </authorList>
    </citation>
    <scope>NUCLEOTIDE SEQUENCE</scope>
    <source>
        <strain evidence="9">ChiBcolR8-3208</strain>
    </source>
</reference>
<evidence type="ECO:0000259" key="8">
    <source>
        <dbReference type="PROSITE" id="PS50928"/>
    </source>
</evidence>
<protein>
    <submittedName>
        <fullName evidence="9">ABC transporter permease subunit</fullName>
    </submittedName>
</protein>
<gene>
    <name evidence="9" type="ORF">H9942_10005</name>
</gene>
<dbReference type="Proteomes" id="UP000824214">
    <property type="component" value="Unassembled WGS sequence"/>
</dbReference>
<dbReference type="PANTHER" id="PTHR30151:SF0">
    <property type="entry name" value="ABC TRANSPORTER PERMEASE PROTEIN MJ0413-RELATED"/>
    <property type="match status" value="1"/>
</dbReference>
<organism evidence="9 10">
    <name type="scientific">Candidatus Acutalibacter ornithocaccae</name>
    <dbReference type="NCBI Taxonomy" id="2838416"/>
    <lineage>
        <taxon>Bacteria</taxon>
        <taxon>Bacillati</taxon>
        <taxon>Bacillota</taxon>
        <taxon>Clostridia</taxon>
        <taxon>Eubacteriales</taxon>
        <taxon>Acutalibacteraceae</taxon>
        <taxon>Acutalibacter</taxon>
    </lineage>
</organism>
<dbReference type="InterPro" id="IPR000515">
    <property type="entry name" value="MetI-like"/>
</dbReference>
<dbReference type="InterPro" id="IPR035906">
    <property type="entry name" value="MetI-like_sf"/>
</dbReference>
<comment type="subcellular location">
    <subcellularLocation>
        <location evidence="1 7">Cell membrane</location>
        <topology evidence="1 7">Multi-pass membrane protein</topology>
    </subcellularLocation>
</comment>
<evidence type="ECO:0000256" key="4">
    <source>
        <dbReference type="ARBA" id="ARBA00022692"/>
    </source>
</evidence>
<dbReference type="Pfam" id="PF00528">
    <property type="entry name" value="BPD_transp_1"/>
    <property type="match status" value="1"/>
</dbReference>
<evidence type="ECO:0000313" key="10">
    <source>
        <dbReference type="Proteomes" id="UP000824214"/>
    </source>
</evidence>
<feature type="transmembrane region" description="Helical" evidence="7">
    <location>
        <begin position="228"/>
        <end position="250"/>
    </location>
</feature>
<dbReference type="Gene3D" id="1.10.3720.10">
    <property type="entry name" value="MetI-like"/>
    <property type="match status" value="1"/>
</dbReference>
<comment type="caution">
    <text evidence="9">The sequence shown here is derived from an EMBL/GenBank/DDBJ whole genome shotgun (WGS) entry which is preliminary data.</text>
</comment>
<feature type="transmembrane region" description="Helical" evidence="7">
    <location>
        <begin position="62"/>
        <end position="90"/>
    </location>
</feature>
<reference evidence="9" key="2">
    <citation type="submission" date="2021-04" db="EMBL/GenBank/DDBJ databases">
        <authorList>
            <person name="Gilroy R."/>
        </authorList>
    </citation>
    <scope>NUCLEOTIDE SEQUENCE</scope>
    <source>
        <strain evidence="9">ChiBcolR8-3208</strain>
    </source>
</reference>
<dbReference type="EMBL" id="DWXZ01000213">
    <property type="protein sequence ID" value="HJB38380.1"/>
    <property type="molecule type" value="Genomic_DNA"/>
</dbReference>
<dbReference type="SUPFAM" id="SSF161098">
    <property type="entry name" value="MetI-like"/>
    <property type="match status" value="1"/>
</dbReference>
<accession>A0A9D2LZY6</accession>
<dbReference type="PANTHER" id="PTHR30151">
    <property type="entry name" value="ALKANE SULFONATE ABC TRANSPORTER-RELATED, MEMBRANE SUBUNIT"/>
    <property type="match status" value="1"/>
</dbReference>
<comment type="similarity">
    <text evidence="7">Belongs to the binding-protein-dependent transport system permease family.</text>
</comment>
<keyword evidence="3" id="KW-1003">Cell membrane</keyword>
<evidence type="ECO:0000256" key="1">
    <source>
        <dbReference type="ARBA" id="ARBA00004651"/>
    </source>
</evidence>
<evidence type="ECO:0000256" key="2">
    <source>
        <dbReference type="ARBA" id="ARBA00022448"/>
    </source>
</evidence>
<evidence type="ECO:0000256" key="3">
    <source>
        <dbReference type="ARBA" id="ARBA00022475"/>
    </source>
</evidence>
<evidence type="ECO:0000256" key="7">
    <source>
        <dbReference type="RuleBase" id="RU363032"/>
    </source>
</evidence>
<keyword evidence="6 7" id="KW-0472">Membrane</keyword>
<evidence type="ECO:0000313" key="9">
    <source>
        <dbReference type="EMBL" id="HJB38380.1"/>
    </source>
</evidence>
<evidence type="ECO:0000256" key="6">
    <source>
        <dbReference type="ARBA" id="ARBA00023136"/>
    </source>
</evidence>
<dbReference type="GO" id="GO:0005886">
    <property type="term" value="C:plasma membrane"/>
    <property type="evidence" value="ECO:0007669"/>
    <property type="project" value="UniProtKB-SubCell"/>
</dbReference>
<feature type="transmembrane region" description="Helical" evidence="7">
    <location>
        <begin position="20"/>
        <end position="42"/>
    </location>
</feature>
<sequence>MISTTLAKGQKQNRRRGVRLWAVAVWLIVWQLGAMALGQEILLVSPVSVLLRLLELIPHWDFWSAILFSFWRITLGFLLACLAGTALGVLSSRFGPVRDLAAPLMGVIKSIPVASFVILVLIWVPSRNLSVVISFLMVTPIVYSNVLGGISSMDKKLTEMADVFAVPFPRRLRYLYLPQVAPFFRSACAVGLGLCWKAGVAAEVIGLPDGSIGERLYEAKVYLNTPDLFAWTVVIVLVSLVFEKLFLFLLDRLVARLERG</sequence>
<keyword evidence="5 7" id="KW-1133">Transmembrane helix</keyword>
<feature type="domain" description="ABC transmembrane type-1" evidence="8">
    <location>
        <begin position="66"/>
        <end position="246"/>
    </location>
</feature>
<evidence type="ECO:0000256" key="5">
    <source>
        <dbReference type="ARBA" id="ARBA00022989"/>
    </source>
</evidence>
<dbReference type="CDD" id="cd06261">
    <property type="entry name" value="TM_PBP2"/>
    <property type="match status" value="1"/>
</dbReference>
<dbReference type="AlphaFoldDB" id="A0A9D2LZY6"/>